<evidence type="ECO:0000256" key="1">
    <source>
        <dbReference type="SAM" id="Phobius"/>
    </source>
</evidence>
<accession>A0A4P6ZLG9</accession>
<feature type="transmembrane region" description="Helical" evidence="1">
    <location>
        <begin position="38"/>
        <end position="60"/>
    </location>
</feature>
<dbReference type="EMBL" id="CP034726">
    <property type="protein sequence ID" value="QBP18528.1"/>
    <property type="molecule type" value="Genomic_DNA"/>
</dbReference>
<proteinExistence type="predicted"/>
<keyword evidence="3" id="KW-1185">Reference proteome</keyword>
<dbReference type="KEGG" id="lji:ELX58_05150"/>
<evidence type="ECO:0000313" key="3">
    <source>
        <dbReference type="Proteomes" id="UP000294321"/>
    </source>
</evidence>
<keyword evidence="1" id="KW-1133">Transmembrane helix</keyword>
<gene>
    <name evidence="2" type="ORF">ELX58_05150</name>
</gene>
<organism evidence="2 3">
    <name type="scientific">Acetilactobacillus jinshanensis</name>
    <dbReference type="NCBI Taxonomy" id="1720083"/>
    <lineage>
        <taxon>Bacteria</taxon>
        <taxon>Bacillati</taxon>
        <taxon>Bacillota</taxon>
        <taxon>Bacilli</taxon>
        <taxon>Lactobacillales</taxon>
        <taxon>Lactobacillaceae</taxon>
        <taxon>Acetilactobacillus</taxon>
    </lineage>
</organism>
<keyword evidence="1" id="KW-0472">Membrane</keyword>
<name>A0A4P6ZLG9_9LACO</name>
<dbReference type="AlphaFoldDB" id="A0A4P6ZLG9"/>
<sequence>MLSTEAKNGLNYHGVTTHHNWKGETHHNLKHPKHSHKVLTTIIVIVILATIIVGLAMSAYY</sequence>
<dbReference type="Proteomes" id="UP000294321">
    <property type="component" value="Chromosome"/>
</dbReference>
<reference evidence="3" key="1">
    <citation type="submission" date="2018-12" db="EMBL/GenBank/DDBJ databases">
        <title>A new species of lactobacillus.</title>
        <authorList>
            <person name="Jian Y."/>
            <person name="Xin L."/>
            <person name="Hong Z.J."/>
            <person name="Ming L.Z."/>
            <person name="Hong X.Z."/>
        </authorList>
    </citation>
    <scope>NUCLEOTIDE SEQUENCE [LARGE SCALE GENOMIC DNA]</scope>
    <source>
        <strain evidence="3">HSLZ-75</strain>
    </source>
</reference>
<evidence type="ECO:0000313" key="2">
    <source>
        <dbReference type="EMBL" id="QBP18528.1"/>
    </source>
</evidence>
<keyword evidence="1" id="KW-0812">Transmembrane</keyword>
<protein>
    <submittedName>
        <fullName evidence="2">Uncharacterized protein</fullName>
    </submittedName>
</protein>
<dbReference type="RefSeq" id="WP_133442087.1">
    <property type="nucleotide sequence ID" value="NZ_CP034726.1"/>
</dbReference>